<dbReference type="Proteomes" id="UP000053455">
    <property type="component" value="Unassembled WGS sequence"/>
</dbReference>
<evidence type="ECO:0000313" key="2">
    <source>
        <dbReference type="EMBL" id="KLI64120.1"/>
    </source>
</evidence>
<feature type="transmembrane region" description="Helical" evidence="1">
    <location>
        <begin position="140"/>
        <end position="159"/>
    </location>
</feature>
<feature type="transmembrane region" description="Helical" evidence="1">
    <location>
        <begin position="299"/>
        <end position="317"/>
    </location>
</feature>
<feature type="transmembrane region" description="Helical" evidence="1">
    <location>
        <begin position="100"/>
        <end position="128"/>
    </location>
</feature>
<protein>
    <submittedName>
        <fullName evidence="2">Nucleoside transporter</fullName>
    </submittedName>
</protein>
<dbReference type="EMBL" id="LBHU01000001">
    <property type="protein sequence ID" value="KLI64120.1"/>
    <property type="molecule type" value="Genomic_DNA"/>
</dbReference>
<keyword evidence="1" id="KW-1133">Transmembrane helix</keyword>
<dbReference type="PATRIC" id="fig|874156.12.peg.8"/>
<feature type="transmembrane region" description="Helical" evidence="1">
    <location>
        <begin position="498"/>
        <end position="519"/>
    </location>
</feature>
<gene>
    <name evidence="2" type="ORF">AAV99_00040</name>
</gene>
<evidence type="ECO:0000256" key="1">
    <source>
        <dbReference type="SAM" id="Phobius"/>
    </source>
</evidence>
<comment type="caution">
    <text evidence="2">The sequence shown here is derived from an EMBL/GenBank/DDBJ whole genome shotgun (WGS) entry which is preliminary data.</text>
</comment>
<dbReference type="PANTHER" id="PTHR30569:SF0">
    <property type="entry name" value="CYTOSINE PERMEASE"/>
    <property type="match status" value="1"/>
</dbReference>
<feature type="transmembrane region" description="Helical" evidence="1">
    <location>
        <begin position="224"/>
        <end position="243"/>
    </location>
</feature>
<dbReference type="STRING" id="874156.GCA_001021555_01283"/>
<dbReference type="RefSeq" id="WP_047091980.1">
    <property type="nucleotide sequence ID" value="NZ_LBHU01000001.1"/>
</dbReference>
<sequence length="559" mass="59207">MEGILLEEYEQKPVAPSALKPGRYFAASYAGEHVAGTEFVIGAMFVSWGVGAGDVIAGLLVGNLLAVLSWVLICAPIATDTRLTLYAYLEKIAGPAFIKIYSVINGLLFCILAGAMITVSASAVRILFGIPPQVEWYPTSGTFILIALGVGAVVSFAAMRGFSFVARFSEVAAPWMIAMFFVGGAALLPVILAGTPSISSIDGYSGFLELAETSIWVDQGTEMGFWHVVAIAWGANLAFHGGLGDMSILRYARKSSYAWYSSLGMFIGHFAAWLAAGIMGAGAAMILSQPLTSLDAGEVAFQALGPIGILAVIVAGWTTSNPTIYRSGLAFQSLHPAWSRQRVTLIVGVITTIIACFPFVFTRLLDFLGIMALVMAPIGGLIFSEHFLFKKVGLTRYWRSATGAALNMPALLTWIASVGVAALLGYGLGIHVLFLFVPAWITALVLYPVLAGAMGAKSVDPVALAEANQAESQRRVAEDAYLASHSKTRLAGSGSNRLMLAGAALSLAAAAWLGISALVTGDLETFQTLIIWPTVTYFIFAIMLVMRESAQEKLAVDEG</sequence>
<feature type="transmembrane region" description="Helical" evidence="1">
    <location>
        <begin position="263"/>
        <end position="287"/>
    </location>
</feature>
<dbReference type="InterPro" id="IPR030191">
    <property type="entry name" value="CodB"/>
</dbReference>
<name>A0A0H0XUZ3_9SPHN</name>
<dbReference type="PANTHER" id="PTHR30569">
    <property type="entry name" value="CYTOSINE TRANSPORTER CODB"/>
    <property type="match status" value="1"/>
</dbReference>
<keyword evidence="3" id="KW-1185">Reference proteome</keyword>
<proteinExistence type="predicted"/>
<feature type="transmembrane region" description="Helical" evidence="1">
    <location>
        <begin position="55"/>
        <end position="79"/>
    </location>
</feature>
<feature type="transmembrane region" description="Helical" evidence="1">
    <location>
        <begin position="525"/>
        <end position="545"/>
    </location>
</feature>
<dbReference type="GO" id="GO:0005886">
    <property type="term" value="C:plasma membrane"/>
    <property type="evidence" value="ECO:0007669"/>
    <property type="project" value="TreeGrafter"/>
</dbReference>
<keyword evidence="1" id="KW-0812">Transmembrane</keyword>
<feature type="transmembrane region" description="Helical" evidence="1">
    <location>
        <begin position="343"/>
        <end position="361"/>
    </location>
</feature>
<dbReference type="Gene3D" id="1.10.4160.10">
    <property type="entry name" value="Hydantoin permease"/>
    <property type="match status" value="1"/>
</dbReference>
<accession>A0A0H0XUZ3</accession>
<keyword evidence="1" id="KW-0472">Membrane</keyword>
<organism evidence="2 3">
    <name type="scientific">Aurantiacibacter marinus</name>
    <dbReference type="NCBI Taxonomy" id="874156"/>
    <lineage>
        <taxon>Bacteria</taxon>
        <taxon>Pseudomonadati</taxon>
        <taxon>Pseudomonadota</taxon>
        <taxon>Alphaproteobacteria</taxon>
        <taxon>Sphingomonadales</taxon>
        <taxon>Erythrobacteraceae</taxon>
        <taxon>Aurantiacibacter</taxon>
    </lineage>
</organism>
<feature type="transmembrane region" description="Helical" evidence="1">
    <location>
        <begin position="171"/>
        <end position="192"/>
    </location>
</feature>
<dbReference type="GO" id="GO:0015209">
    <property type="term" value="F:cytosine transmembrane transporter activity"/>
    <property type="evidence" value="ECO:0007669"/>
    <property type="project" value="InterPro"/>
</dbReference>
<feature type="transmembrane region" description="Helical" evidence="1">
    <location>
        <begin position="401"/>
        <end position="424"/>
    </location>
</feature>
<feature type="transmembrane region" description="Helical" evidence="1">
    <location>
        <begin position="367"/>
        <end position="389"/>
    </location>
</feature>
<dbReference type="AlphaFoldDB" id="A0A0H0XUZ3"/>
<feature type="transmembrane region" description="Helical" evidence="1">
    <location>
        <begin position="430"/>
        <end position="450"/>
    </location>
</feature>
<evidence type="ECO:0000313" key="3">
    <source>
        <dbReference type="Proteomes" id="UP000053455"/>
    </source>
</evidence>
<reference evidence="2 3" key="1">
    <citation type="submission" date="2015-04" db="EMBL/GenBank/DDBJ databases">
        <title>The draft genome sequence of Erythrobacter marinus HWDM-33.</title>
        <authorList>
            <person name="Zhuang L."/>
            <person name="Liu Y."/>
            <person name="Shao Z."/>
        </authorList>
    </citation>
    <scope>NUCLEOTIDE SEQUENCE [LARGE SCALE GENOMIC DNA]</scope>
    <source>
        <strain evidence="2 3">HWDM-33</strain>
    </source>
</reference>